<dbReference type="EMBL" id="JACIJF010000004">
    <property type="protein sequence ID" value="MBB5710721.1"/>
    <property type="molecule type" value="Genomic_DNA"/>
</dbReference>
<dbReference type="RefSeq" id="WP_184086854.1">
    <property type="nucleotide sequence ID" value="NZ_JACIJF010000004.1"/>
</dbReference>
<reference evidence="1 2" key="1">
    <citation type="submission" date="2020-08" db="EMBL/GenBank/DDBJ databases">
        <title>Genomic Encyclopedia of Type Strains, Phase IV (KMG-IV): sequencing the most valuable type-strain genomes for metagenomic binning, comparative biology and taxonomic classification.</title>
        <authorList>
            <person name="Goeker M."/>
        </authorList>
    </citation>
    <scope>NUCLEOTIDE SEQUENCE [LARGE SCALE GENOMIC DNA]</scope>
    <source>
        <strain evidence="1 2">DSM 26736</strain>
    </source>
</reference>
<evidence type="ECO:0000313" key="1">
    <source>
        <dbReference type="EMBL" id="MBB5710721.1"/>
    </source>
</evidence>
<comment type="caution">
    <text evidence="1">The sequence shown here is derived from an EMBL/GenBank/DDBJ whole genome shotgun (WGS) entry which is preliminary data.</text>
</comment>
<dbReference type="AlphaFoldDB" id="A0A840YQ26"/>
<gene>
    <name evidence="1" type="ORF">FHT02_001952</name>
</gene>
<proteinExistence type="predicted"/>
<sequence>MAALIAAAPVLTITGAHVLAGRERAQADRLETALAPRVARQVASEQARDLLAPLVNSPTLAATLDTLARGLPKDASIVRAERGGDGALRLELRTPDPDALRGALRRVPTLAVLREIGQQRSDAAMIVSYRGQTE</sequence>
<dbReference type="Proteomes" id="UP000527143">
    <property type="component" value="Unassembled WGS sequence"/>
</dbReference>
<organism evidence="1 2">
    <name type="scientific">Sphingomonas xinjiangensis</name>
    <dbReference type="NCBI Taxonomy" id="643568"/>
    <lineage>
        <taxon>Bacteria</taxon>
        <taxon>Pseudomonadati</taxon>
        <taxon>Pseudomonadota</taxon>
        <taxon>Alphaproteobacteria</taxon>
        <taxon>Sphingomonadales</taxon>
        <taxon>Sphingomonadaceae</taxon>
        <taxon>Sphingomonas</taxon>
    </lineage>
</organism>
<keyword evidence="2" id="KW-1185">Reference proteome</keyword>
<evidence type="ECO:0000313" key="2">
    <source>
        <dbReference type="Proteomes" id="UP000527143"/>
    </source>
</evidence>
<name>A0A840YQ26_9SPHN</name>
<protein>
    <submittedName>
        <fullName evidence="1">Uncharacterized protein</fullName>
    </submittedName>
</protein>
<accession>A0A840YQ26</accession>